<dbReference type="EMBL" id="MK327938">
    <property type="protein sequence ID" value="QBO63958.1"/>
    <property type="molecule type" value="Genomic_DNA"/>
</dbReference>
<reference evidence="1 2" key="1">
    <citation type="submission" date="2018-12" db="EMBL/GenBank/DDBJ databases">
        <title>Still something new to discover - new insights into E. coli phage diversity and taxonomy.</title>
        <authorList>
            <person name="Korf I.H.E."/>
            <person name="Adriaennsens E."/>
            <person name="Dreiseikelmann B."/>
            <person name="Kropinski A."/>
            <person name="Nimtz M."/>
            <person name="Meier-Kolthoff J.P."/>
            <person name="Rohde M."/>
            <person name="van Raaij M."/>
            <person name="Wittmann J."/>
        </authorList>
    </citation>
    <scope>NUCLEOTIDE SEQUENCE [LARGE SCALE GENOMIC DNA]</scope>
</reference>
<sequence length="668" mass="77396">MTITQTTTTKRRVRARELMHWPVDEVFEWAQPNDRVYIEMDDGVHELRARRIFFSYMHWSVHRMYPETPLTKENLVDKRKFTAGSSVALQSAAYRQCMYAYPQENREVLWKALFDMFNNVYNFFTYALEEYVTTICADDFYQITVHPEVKKIIAEAEPTREGIESAYKKLTKVLSTDKTLHANPIARAVRTEHVSIGQVLQCIGMRGFLTDINSEIFRDPVMRSYAAGLISLPDSLKESRSAAKSLLFNKEQIKKSEYFGRELQIATAVVQRLHPGDCGSKETIPMPIRDETDLRGFHGRFIIRDDGSLVAIQPHMKELIGTTVRMRSVNYCHHPDPAGVCTTCYGELSHNFALTDNVGDGAARTCSQQVTQNILSTKHHDGSSTVSTAPIPPEYQHILRYSQNMNDIKLARELKGKHVLIKMKLGLANMLYDVAEAEEISSLIPQRLFNMTLCDMEIYDRKDESYRKLKVNFDFCGRPVVPSKAFIRYLKRHSWEVTSDGIVIFDLKHWDNSRTLFQMPLIHKNMMEYAKEIEREFKFGKGSFSAGFLSEDEATPEEVANVLYYWHRLCAQRLRMNLSHLDVILYASMIRSPHTKDYRMPKQGTTRYFSTFKKNMNMRSLSMKFAHQEQLDAFQNPNSYIPTMKPDHPIDYMLLPRKEPKPEDVITL</sequence>
<keyword evidence="2" id="KW-1185">Reference proteome</keyword>
<evidence type="ECO:0000313" key="2">
    <source>
        <dbReference type="Proteomes" id="UP000294673"/>
    </source>
</evidence>
<evidence type="ECO:0000313" key="1">
    <source>
        <dbReference type="EMBL" id="QBO63958.1"/>
    </source>
</evidence>
<accession>A0A482GED3</accession>
<protein>
    <recommendedName>
        <fullName evidence="3">DNA-directed RNA polymerase</fullName>
    </recommendedName>
</protein>
<dbReference type="SUPFAM" id="SSF64484">
    <property type="entry name" value="beta and beta-prime subunits of DNA dependent RNA-polymerase"/>
    <property type="match status" value="1"/>
</dbReference>
<organism evidence="1 2">
    <name type="scientific">Escherichia phage vB_EcoM_Goslar</name>
    <dbReference type="NCBI Taxonomy" id="2502409"/>
    <lineage>
        <taxon>Viruses</taxon>
        <taxon>Duplodnaviria</taxon>
        <taxon>Heunggongvirae</taxon>
        <taxon>Uroviricota</taxon>
        <taxon>Caudoviricetes</taxon>
        <taxon>Chimalliviridae</taxon>
        <taxon>Goslarvirus</taxon>
        <taxon>Goslarvirus goslar</taxon>
    </lineage>
</organism>
<dbReference type="Proteomes" id="UP000294673">
    <property type="component" value="Segment"/>
</dbReference>
<name>A0A482GED3_BPGOS</name>
<gene>
    <name evidence="1" type="ORF">Goslar_00165</name>
</gene>
<proteinExistence type="predicted"/>
<organismHost>
    <name type="scientific">Escherichia coli</name>
    <dbReference type="NCBI Taxonomy" id="562"/>
</organismHost>
<evidence type="ECO:0008006" key="3">
    <source>
        <dbReference type="Google" id="ProtNLM"/>
    </source>
</evidence>